<dbReference type="Proteomes" id="UP000708208">
    <property type="component" value="Unassembled WGS sequence"/>
</dbReference>
<comment type="caution">
    <text evidence="2">The sequence shown here is derived from an EMBL/GenBank/DDBJ whole genome shotgun (WGS) entry which is preliminary data.</text>
</comment>
<feature type="non-terminal residue" evidence="2">
    <location>
        <position position="1"/>
    </location>
</feature>
<dbReference type="EMBL" id="CAJVCH010218005">
    <property type="protein sequence ID" value="CAG7731703.1"/>
    <property type="molecule type" value="Genomic_DNA"/>
</dbReference>
<accession>A0A8J2NYT8</accession>
<keyword evidence="3" id="KW-1185">Reference proteome</keyword>
<organism evidence="2 3">
    <name type="scientific">Allacma fusca</name>
    <dbReference type="NCBI Taxonomy" id="39272"/>
    <lineage>
        <taxon>Eukaryota</taxon>
        <taxon>Metazoa</taxon>
        <taxon>Ecdysozoa</taxon>
        <taxon>Arthropoda</taxon>
        <taxon>Hexapoda</taxon>
        <taxon>Collembola</taxon>
        <taxon>Symphypleona</taxon>
        <taxon>Sminthuridae</taxon>
        <taxon>Allacma</taxon>
    </lineage>
</organism>
<evidence type="ECO:0000256" key="1">
    <source>
        <dbReference type="SAM" id="MobiDB-lite"/>
    </source>
</evidence>
<dbReference type="OrthoDB" id="7701249at2759"/>
<feature type="region of interest" description="Disordered" evidence="1">
    <location>
        <begin position="114"/>
        <end position="133"/>
    </location>
</feature>
<name>A0A8J2NYT8_9HEXA</name>
<evidence type="ECO:0000313" key="2">
    <source>
        <dbReference type="EMBL" id="CAG7731703.1"/>
    </source>
</evidence>
<evidence type="ECO:0000313" key="3">
    <source>
        <dbReference type="Proteomes" id="UP000708208"/>
    </source>
</evidence>
<gene>
    <name evidence="2" type="ORF">AFUS01_LOCUS20277</name>
</gene>
<sequence length="261" mass="29161">SVHLVPVSNHVISSPLSNSFRFNQWRPKTRNITLLRLVPPAVGRLVVLDLDIPVPGTLAPILTHHAEVVNATVLIDTIIDVGLLRGVHPAVVPLNYNSFNYKWMRYRTHSQFSTHSRSRDSSRRSHSSRFNRGPILNENHITLDNVRVDAEDDVLLVEVETDDDAHVLGLAGSVKESPSVFSEPINSELAKNWNLIATGGVHDSKRVEIESSMSVPSNCTRISPPKLNPELQTGIISEFVNSRDRKFSTWQQLIVTALTEF</sequence>
<dbReference type="AlphaFoldDB" id="A0A8J2NYT8"/>
<proteinExistence type="predicted"/>
<reference evidence="2" key="1">
    <citation type="submission" date="2021-06" db="EMBL/GenBank/DDBJ databases">
        <authorList>
            <person name="Hodson N. C."/>
            <person name="Mongue J. A."/>
            <person name="Jaron S. K."/>
        </authorList>
    </citation>
    <scope>NUCLEOTIDE SEQUENCE</scope>
</reference>
<protein>
    <submittedName>
        <fullName evidence="2">Uncharacterized protein</fullName>
    </submittedName>
</protein>